<name>A0A6A6ZKP9_9PLEO</name>
<dbReference type="EMBL" id="MU006237">
    <property type="protein sequence ID" value="KAF2821458.1"/>
    <property type="molecule type" value="Genomic_DNA"/>
</dbReference>
<feature type="transmembrane region" description="Helical" evidence="1">
    <location>
        <begin position="127"/>
        <end position="150"/>
    </location>
</feature>
<protein>
    <submittedName>
        <fullName evidence="2">Uncharacterized protein</fullName>
    </submittedName>
</protein>
<reference evidence="2" key="1">
    <citation type="journal article" date="2020" name="Stud. Mycol.">
        <title>101 Dothideomycetes genomes: a test case for predicting lifestyles and emergence of pathogens.</title>
        <authorList>
            <person name="Haridas S."/>
            <person name="Albert R."/>
            <person name="Binder M."/>
            <person name="Bloem J."/>
            <person name="Labutti K."/>
            <person name="Salamov A."/>
            <person name="Andreopoulos B."/>
            <person name="Baker S."/>
            <person name="Barry K."/>
            <person name="Bills G."/>
            <person name="Bluhm B."/>
            <person name="Cannon C."/>
            <person name="Castanera R."/>
            <person name="Culley D."/>
            <person name="Daum C."/>
            <person name="Ezra D."/>
            <person name="Gonzalez J."/>
            <person name="Henrissat B."/>
            <person name="Kuo A."/>
            <person name="Liang C."/>
            <person name="Lipzen A."/>
            <person name="Lutzoni F."/>
            <person name="Magnuson J."/>
            <person name="Mondo S."/>
            <person name="Nolan M."/>
            <person name="Ohm R."/>
            <person name="Pangilinan J."/>
            <person name="Park H.-J."/>
            <person name="Ramirez L."/>
            <person name="Alfaro M."/>
            <person name="Sun H."/>
            <person name="Tritt A."/>
            <person name="Yoshinaga Y."/>
            <person name="Zwiers L.-H."/>
            <person name="Turgeon B."/>
            <person name="Goodwin S."/>
            <person name="Spatafora J."/>
            <person name="Crous P."/>
            <person name="Grigoriev I."/>
        </authorList>
    </citation>
    <scope>NUCLEOTIDE SEQUENCE</scope>
    <source>
        <strain evidence="2">CBS 113818</strain>
    </source>
</reference>
<dbReference type="AlphaFoldDB" id="A0A6A6ZKP9"/>
<keyword evidence="1" id="KW-0812">Transmembrane</keyword>
<keyword evidence="3" id="KW-1185">Reference proteome</keyword>
<proteinExistence type="predicted"/>
<organism evidence="2 3">
    <name type="scientific">Ophiobolus disseminans</name>
    <dbReference type="NCBI Taxonomy" id="1469910"/>
    <lineage>
        <taxon>Eukaryota</taxon>
        <taxon>Fungi</taxon>
        <taxon>Dikarya</taxon>
        <taxon>Ascomycota</taxon>
        <taxon>Pezizomycotina</taxon>
        <taxon>Dothideomycetes</taxon>
        <taxon>Pleosporomycetidae</taxon>
        <taxon>Pleosporales</taxon>
        <taxon>Pleosporineae</taxon>
        <taxon>Phaeosphaeriaceae</taxon>
        <taxon>Ophiobolus</taxon>
    </lineage>
</organism>
<dbReference type="Proteomes" id="UP000799424">
    <property type="component" value="Unassembled WGS sequence"/>
</dbReference>
<keyword evidence="1" id="KW-1133">Transmembrane helix</keyword>
<keyword evidence="1" id="KW-0472">Membrane</keyword>
<evidence type="ECO:0000256" key="1">
    <source>
        <dbReference type="SAM" id="Phobius"/>
    </source>
</evidence>
<gene>
    <name evidence="2" type="ORF">CC86DRAFT_104514</name>
</gene>
<evidence type="ECO:0000313" key="2">
    <source>
        <dbReference type="EMBL" id="KAF2821458.1"/>
    </source>
</evidence>
<accession>A0A6A6ZKP9</accession>
<evidence type="ECO:0000313" key="3">
    <source>
        <dbReference type="Proteomes" id="UP000799424"/>
    </source>
</evidence>
<sequence length="161" mass="18073">MTPEQWTDALAQCNALYQKALQSADFGRDVNEWLDFISGRADTRFELFPCEDWPADRLSEVHWCEIDACGLPTTESKWMYLVPGQAFSHHDFVEIGGSRTPVLSYDGASLFIKASRCSMIVLCFSKILLDGVCFCILSLLGLLVASWLHYPYLTCCLSSIA</sequence>